<keyword evidence="2" id="KW-1185">Reference proteome</keyword>
<evidence type="ECO:0000313" key="2">
    <source>
        <dbReference type="Proteomes" id="UP000005867"/>
    </source>
</evidence>
<dbReference type="BioCyc" id="PSP1104324:GJSN-931-MONOMER"/>
<dbReference type="EMBL" id="CP003098">
    <property type="protein sequence ID" value="AET32392.1"/>
    <property type="molecule type" value="Genomic_DNA"/>
</dbReference>
<dbReference type="HOGENOM" id="CLU_3057277_0_0_2"/>
<name>G7VBG2_9CREN</name>
<accession>G7VBG2</accession>
<gene>
    <name evidence="1" type="ORF">P186_0951</name>
</gene>
<organism evidence="1 2">
    <name type="scientific">Pyrobaculum ferrireducens</name>
    <dbReference type="NCBI Taxonomy" id="1104324"/>
    <lineage>
        <taxon>Archaea</taxon>
        <taxon>Thermoproteota</taxon>
        <taxon>Thermoprotei</taxon>
        <taxon>Thermoproteales</taxon>
        <taxon>Thermoproteaceae</taxon>
        <taxon>Pyrobaculum</taxon>
    </lineage>
</organism>
<sequence>MSATTSAQTCGCTYLKKRIESSTRRMICDARYYSSLSQQRHGGELYELLLEHR</sequence>
<reference evidence="1 2" key="1">
    <citation type="journal article" date="2012" name="J. Bacteriol.">
        <title>Complete genome sequence of strain 1860, a crenarchaeon of the genus pyrobaculum able to grow with various electron acceptors.</title>
        <authorList>
            <person name="Mardanov A.V."/>
            <person name="Gumerov V.M."/>
            <person name="Slobodkina G.B."/>
            <person name="Beletsky A.V."/>
            <person name="Bonch-Osmolovskaya E.A."/>
            <person name="Ravin N.V."/>
            <person name="Skryabin K.G."/>
        </authorList>
    </citation>
    <scope>NUCLEOTIDE SEQUENCE [LARGE SCALE GENOMIC DNA]</scope>
    <source>
        <strain evidence="1 2">1860</strain>
    </source>
</reference>
<dbReference type="Proteomes" id="UP000005867">
    <property type="component" value="Chromosome"/>
</dbReference>
<dbReference type="KEGG" id="pyr:P186_0951"/>
<proteinExistence type="predicted"/>
<dbReference type="AlphaFoldDB" id="G7VBG2"/>
<protein>
    <submittedName>
        <fullName evidence="1">Uncharacterized protein</fullName>
    </submittedName>
</protein>
<evidence type="ECO:0000313" key="1">
    <source>
        <dbReference type="EMBL" id="AET32392.1"/>
    </source>
</evidence>